<evidence type="ECO:0000256" key="3">
    <source>
        <dbReference type="ARBA" id="ARBA00023125"/>
    </source>
</evidence>
<dbReference type="PANTHER" id="PTHR30629:SF2">
    <property type="entry name" value="PROPHAGE INTEGRASE INTS-RELATED"/>
    <property type="match status" value="1"/>
</dbReference>
<feature type="region of interest" description="Disordered" evidence="6">
    <location>
        <begin position="1"/>
        <end position="51"/>
    </location>
</feature>
<dbReference type="GO" id="GO:0006310">
    <property type="term" value="P:DNA recombination"/>
    <property type="evidence" value="ECO:0007669"/>
    <property type="project" value="UniProtKB-KW"/>
</dbReference>
<dbReference type="PROSITE" id="PS51900">
    <property type="entry name" value="CB"/>
    <property type="match status" value="1"/>
</dbReference>
<feature type="domain" description="Core-binding (CB)" evidence="7">
    <location>
        <begin position="60"/>
        <end position="140"/>
    </location>
</feature>
<dbReference type="RefSeq" id="WP_122197538.1">
    <property type="nucleotide sequence ID" value="NZ_JBHSKC010000034.1"/>
</dbReference>
<dbReference type="AlphaFoldDB" id="A0A3M2LR31"/>
<keyword evidence="3 5" id="KW-0238">DNA-binding</keyword>
<gene>
    <name evidence="8" type="ORF">EBO15_28505</name>
</gene>
<accession>A0A3M2LR31</accession>
<dbReference type="EMBL" id="RFFG01000061">
    <property type="protein sequence ID" value="RMI39909.1"/>
    <property type="molecule type" value="Genomic_DNA"/>
</dbReference>
<dbReference type="Gene3D" id="1.10.443.10">
    <property type="entry name" value="Intergrase catalytic core"/>
    <property type="match status" value="1"/>
</dbReference>
<evidence type="ECO:0000259" key="7">
    <source>
        <dbReference type="PROSITE" id="PS51900"/>
    </source>
</evidence>
<dbReference type="InterPro" id="IPR013762">
    <property type="entry name" value="Integrase-like_cat_sf"/>
</dbReference>
<keyword evidence="9" id="KW-1185">Reference proteome</keyword>
<dbReference type="PANTHER" id="PTHR30629">
    <property type="entry name" value="PROPHAGE INTEGRASE"/>
    <property type="match status" value="1"/>
</dbReference>
<comment type="caution">
    <text evidence="8">The sequence shown here is derived from an EMBL/GenBank/DDBJ whole genome shotgun (WGS) entry which is preliminary data.</text>
</comment>
<dbReference type="InterPro" id="IPR044068">
    <property type="entry name" value="CB"/>
</dbReference>
<dbReference type="OrthoDB" id="4529782at2"/>
<keyword evidence="4" id="KW-0233">DNA recombination</keyword>
<dbReference type="Gene3D" id="1.10.150.130">
    <property type="match status" value="1"/>
</dbReference>
<evidence type="ECO:0000313" key="8">
    <source>
        <dbReference type="EMBL" id="RMI39909.1"/>
    </source>
</evidence>
<feature type="region of interest" description="Disordered" evidence="6">
    <location>
        <begin position="146"/>
        <end position="169"/>
    </location>
</feature>
<dbReference type="GO" id="GO:0003677">
    <property type="term" value="F:DNA binding"/>
    <property type="evidence" value="ECO:0007669"/>
    <property type="project" value="UniProtKB-UniRule"/>
</dbReference>
<proteinExistence type="inferred from homology"/>
<dbReference type="GO" id="GO:0015074">
    <property type="term" value="P:DNA integration"/>
    <property type="evidence" value="ECO:0007669"/>
    <property type="project" value="UniProtKB-KW"/>
</dbReference>
<organism evidence="8 9">
    <name type="scientific">Actinomadura harenae</name>
    <dbReference type="NCBI Taxonomy" id="2483351"/>
    <lineage>
        <taxon>Bacteria</taxon>
        <taxon>Bacillati</taxon>
        <taxon>Actinomycetota</taxon>
        <taxon>Actinomycetes</taxon>
        <taxon>Streptosporangiales</taxon>
        <taxon>Thermomonosporaceae</taxon>
        <taxon>Actinomadura</taxon>
    </lineage>
</organism>
<protein>
    <recommendedName>
        <fullName evidence="7">Core-binding (CB) domain-containing protein</fullName>
    </recommendedName>
</protein>
<dbReference type="Proteomes" id="UP000282674">
    <property type="component" value="Unassembled WGS sequence"/>
</dbReference>
<reference evidence="8 9" key="1">
    <citation type="submission" date="2018-10" db="EMBL/GenBank/DDBJ databases">
        <title>Isolation from soil.</title>
        <authorList>
            <person name="Hu J."/>
        </authorList>
    </citation>
    <scope>NUCLEOTIDE SEQUENCE [LARGE SCALE GENOMIC DNA]</scope>
    <source>
        <strain evidence="8 9">NEAU-Ht49</strain>
    </source>
</reference>
<evidence type="ECO:0000313" key="9">
    <source>
        <dbReference type="Proteomes" id="UP000282674"/>
    </source>
</evidence>
<evidence type="ECO:0000256" key="1">
    <source>
        <dbReference type="ARBA" id="ARBA00008857"/>
    </source>
</evidence>
<evidence type="ECO:0000256" key="5">
    <source>
        <dbReference type="PROSITE-ProRule" id="PRU01248"/>
    </source>
</evidence>
<dbReference type="SUPFAM" id="SSF56349">
    <property type="entry name" value="DNA breaking-rejoining enzymes"/>
    <property type="match status" value="1"/>
</dbReference>
<evidence type="ECO:0000256" key="6">
    <source>
        <dbReference type="SAM" id="MobiDB-lite"/>
    </source>
</evidence>
<comment type="similarity">
    <text evidence="1">Belongs to the 'phage' integrase family.</text>
</comment>
<dbReference type="InterPro" id="IPR050808">
    <property type="entry name" value="Phage_Integrase"/>
</dbReference>
<name>A0A3M2LR31_9ACTN</name>
<dbReference type="InterPro" id="IPR010998">
    <property type="entry name" value="Integrase_recombinase_N"/>
</dbReference>
<sequence length="460" mass="51706">MAWAERYGKQGKWRARYTKPDGTTGSEPGFRTKRAAESWGNAEEEKMKGGDWADPKLLGTPFETWAEEWYEAQDLAETTMSNYRSTLDSMILPHWVGWGTGSIKPINIAGWTKKLRAEGYKPSSIATAHARMYTLMEDAVDNGYARKNPCDHKRKRGKRSDNAPTSSEEEVWTTPLGALLVAERCGVLGGRDEDFLFPLTIAYTGMRLGEAIGLEKRYARAKLHGLIRVEWQLVEVRGHFYRRPPKGDGRRDIQLPPFLVDLIADQIAAIDKNFCACDEPHDDRPREYTFLGPGSGHHRRSNYYRRQFTPAVEGMRPVRDGERAPVYVSYEESSWPGAPVVGRNSAGRAEAAWLPVEPGLTPHGLRHSHKTWMLEDHIPEIAQFERLGHTMGGIRGVYSHASDDMRQAILTGLQRRWEESLSARAAISPRSAVPLLDRLLREHQAAAHLKGSVAEIAKAG</sequence>
<dbReference type="InterPro" id="IPR011010">
    <property type="entry name" value="DNA_brk_join_enz"/>
</dbReference>
<evidence type="ECO:0000256" key="2">
    <source>
        <dbReference type="ARBA" id="ARBA00022908"/>
    </source>
</evidence>
<evidence type="ECO:0000256" key="4">
    <source>
        <dbReference type="ARBA" id="ARBA00023172"/>
    </source>
</evidence>
<keyword evidence="2" id="KW-0229">DNA integration</keyword>